<feature type="domain" description="M23ase beta-sheet core" evidence="4">
    <location>
        <begin position="101"/>
        <end position="207"/>
    </location>
</feature>
<keyword evidence="1 3" id="KW-0732">Signal</keyword>
<reference evidence="5 6" key="1">
    <citation type="submission" date="2021-10" db="EMBL/GenBank/DDBJ databases">
        <title>Streptomyces gossypii sp. nov., isolated from soil collected from cotton field.</title>
        <authorList>
            <person name="Ge X."/>
            <person name="Chen X."/>
            <person name="Liu W."/>
        </authorList>
    </citation>
    <scope>NUCLEOTIDE SEQUENCE [LARGE SCALE GENOMIC DNA]</scope>
    <source>
        <strain evidence="5 6">N2-109</strain>
    </source>
</reference>
<organism evidence="5 6">
    <name type="scientific">Streptomyces gossypii</name>
    <dbReference type="NCBI Taxonomy" id="2883101"/>
    <lineage>
        <taxon>Bacteria</taxon>
        <taxon>Bacillati</taxon>
        <taxon>Actinomycetota</taxon>
        <taxon>Actinomycetes</taxon>
        <taxon>Kitasatosporales</taxon>
        <taxon>Streptomycetaceae</taxon>
        <taxon>Streptomyces</taxon>
    </lineage>
</organism>
<protein>
    <submittedName>
        <fullName evidence="5">M23 family metallopeptidase</fullName>
    </submittedName>
</protein>
<dbReference type="Proteomes" id="UP001156389">
    <property type="component" value="Unassembled WGS sequence"/>
</dbReference>
<accession>A0ABT2K3L6</accession>
<evidence type="ECO:0000313" key="6">
    <source>
        <dbReference type="Proteomes" id="UP001156389"/>
    </source>
</evidence>
<keyword evidence="6" id="KW-1185">Reference proteome</keyword>
<feature type="signal peptide" evidence="3">
    <location>
        <begin position="1"/>
        <end position="26"/>
    </location>
</feature>
<comment type="caution">
    <text evidence="5">The sequence shown here is derived from an EMBL/GenBank/DDBJ whole genome shotgun (WGS) entry which is preliminary data.</text>
</comment>
<dbReference type="InterPro" id="IPR011055">
    <property type="entry name" value="Dup_hybrid_motif"/>
</dbReference>
<feature type="compositionally biased region" description="Low complexity" evidence="2">
    <location>
        <begin position="29"/>
        <end position="41"/>
    </location>
</feature>
<dbReference type="RefSeq" id="WP_260221528.1">
    <property type="nucleotide sequence ID" value="NZ_JAJAGO010000019.1"/>
</dbReference>
<dbReference type="PANTHER" id="PTHR21666">
    <property type="entry name" value="PEPTIDASE-RELATED"/>
    <property type="match status" value="1"/>
</dbReference>
<feature type="region of interest" description="Disordered" evidence="2">
    <location>
        <begin position="234"/>
        <end position="260"/>
    </location>
</feature>
<feature type="compositionally biased region" description="Basic and acidic residues" evidence="2">
    <location>
        <begin position="63"/>
        <end position="72"/>
    </location>
</feature>
<evidence type="ECO:0000256" key="3">
    <source>
        <dbReference type="SAM" id="SignalP"/>
    </source>
</evidence>
<evidence type="ECO:0000259" key="4">
    <source>
        <dbReference type="Pfam" id="PF01551"/>
    </source>
</evidence>
<gene>
    <name evidence="5" type="ORF">LHJ74_30630</name>
</gene>
<dbReference type="InterPro" id="IPR050570">
    <property type="entry name" value="Cell_wall_metabolism_enzyme"/>
</dbReference>
<feature type="chain" id="PRO_5047097248" evidence="3">
    <location>
        <begin position="27"/>
        <end position="260"/>
    </location>
</feature>
<dbReference type="Pfam" id="PF01551">
    <property type="entry name" value="Peptidase_M23"/>
    <property type="match status" value="1"/>
</dbReference>
<proteinExistence type="predicted"/>
<name>A0ABT2K3L6_9ACTN</name>
<dbReference type="InterPro" id="IPR016047">
    <property type="entry name" value="M23ase_b-sheet_dom"/>
</dbReference>
<dbReference type="CDD" id="cd12797">
    <property type="entry name" value="M23_peptidase"/>
    <property type="match status" value="1"/>
</dbReference>
<sequence length="260" mass="27289">MRGRQYVCAGLAVAMAAALLTVGAWARAASTTDGTGGAEATTRGRKEVADAPVVPGGRGGTTRPREDGRDRSWPVPGEGRGATRPLVLRGWEPPATGWGPGHRGVDLATRSGGPVYAAAAGRVVFAGTVAGRGVVSIELTGTTLDRSRRAGDASPLRTTFEPVRASVVRGDRVRAGERVGTVESGPFHCGDACLHWGLLRGEHYLDPLALLPPRMLSRGPSRLLPFLGRPLPERRADPRGWPRGGVSRALRAVPSTRLPP</sequence>
<feature type="region of interest" description="Disordered" evidence="2">
    <location>
        <begin position="29"/>
        <end position="90"/>
    </location>
</feature>
<evidence type="ECO:0000256" key="1">
    <source>
        <dbReference type="ARBA" id="ARBA00022729"/>
    </source>
</evidence>
<dbReference type="PANTHER" id="PTHR21666:SF289">
    <property type="entry name" value="L-ALA--D-GLU ENDOPEPTIDASE"/>
    <property type="match status" value="1"/>
</dbReference>
<dbReference type="EMBL" id="JAJAGO010000019">
    <property type="protein sequence ID" value="MCT2594214.1"/>
    <property type="molecule type" value="Genomic_DNA"/>
</dbReference>
<evidence type="ECO:0000313" key="5">
    <source>
        <dbReference type="EMBL" id="MCT2594214.1"/>
    </source>
</evidence>
<dbReference type="SUPFAM" id="SSF51261">
    <property type="entry name" value="Duplicated hybrid motif"/>
    <property type="match status" value="1"/>
</dbReference>
<dbReference type="Gene3D" id="2.70.70.10">
    <property type="entry name" value="Glucose Permease (Domain IIA)"/>
    <property type="match status" value="1"/>
</dbReference>
<evidence type="ECO:0000256" key="2">
    <source>
        <dbReference type="SAM" id="MobiDB-lite"/>
    </source>
</evidence>